<evidence type="ECO:0000313" key="3">
    <source>
        <dbReference type="EMBL" id="CAF4150769.1"/>
    </source>
</evidence>
<feature type="region of interest" description="Disordered" evidence="1">
    <location>
        <begin position="173"/>
        <end position="197"/>
    </location>
</feature>
<proteinExistence type="predicted"/>
<dbReference type="PANTHER" id="PTHR46601:SF1">
    <property type="entry name" value="ADF-H DOMAIN-CONTAINING PROTEIN"/>
    <property type="match status" value="1"/>
</dbReference>
<dbReference type="AlphaFoldDB" id="A0A8S2EXQ7"/>
<accession>A0A8S2EXQ7</accession>
<organism evidence="2 4">
    <name type="scientific">Didymodactylos carnosus</name>
    <dbReference type="NCBI Taxonomy" id="1234261"/>
    <lineage>
        <taxon>Eukaryota</taxon>
        <taxon>Metazoa</taxon>
        <taxon>Spiralia</taxon>
        <taxon>Gnathifera</taxon>
        <taxon>Rotifera</taxon>
        <taxon>Eurotatoria</taxon>
        <taxon>Bdelloidea</taxon>
        <taxon>Philodinida</taxon>
        <taxon>Philodinidae</taxon>
        <taxon>Didymodactylos</taxon>
    </lineage>
</organism>
<feature type="region of interest" description="Disordered" evidence="1">
    <location>
        <begin position="108"/>
        <end position="135"/>
    </location>
</feature>
<comment type="caution">
    <text evidence="2">The sequence shown here is derived from an EMBL/GenBank/DDBJ whole genome shotgun (WGS) entry which is preliminary data.</text>
</comment>
<feature type="compositionally biased region" description="Polar residues" evidence="1">
    <location>
        <begin position="117"/>
        <end position="126"/>
    </location>
</feature>
<dbReference type="Proteomes" id="UP000677228">
    <property type="component" value="Unassembled WGS sequence"/>
</dbReference>
<dbReference type="EMBL" id="CAJOBA010043526">
    <property type="protein sequence ID" value="CAF4150769.1"/>
    <property type="molecule type" value="Genomic_DNA"/>
</dbReference>
<evidence type="ECO:0000256" key="1">
    <source>
        <dbReference type="SAM" id="MobiDB-lite"/>
    </source>
</evidence>
<dbReference type="Proteomes" id="UP000682733">
    <property type="component" value="Unassembled WGS sequence"/>
</dbReference>
<protein>
    <submittedName>
        <fullName evidence="2">Uncharacterized protein</fullName>
    </submittedName>
</protein>
<sequence>MPKHCCHIAHAIQYRGAVKVHLPYGQYCITQEMAKSMNKYYKKRRHDLPTIKENDVLCQRCYEKEHKRMNPSKYFKCLLYIGIKSEKKLFLDTIIRETNFFSEGQIDTNESEKTDGETTAISMSKGSTASSTMSLTTSASLDFDKRNLRIRSPSSPSIDLDQPLDDNMIISPATTPHRQTSRDLIYSPTVSPSGAERELNHDKKLNAEKLNELLQKVGESPIKDQRNSNIVRLKCNILLNQIKSLATSITQRSSRSSSSSAITATDTNDTDDKIEVIQNLPLTDMIHLVSGLRQLVCLSEFDEQIRLLTLSPPNWSRRAIASFFPVTQWQARISIDLRLDDGILAKYENTQDRGKITAETIAKVLDFFEDDTISRVSPNVKDVIQIKDEYGNKHPKQCRFMLISLTEAFENFKEKYSEDDSIKIGHSKFCQLLPKWIKQQIKHNSCLCVYHENYRLLLTALSAVVQCSLKSADFINSIVCNQDSYDCMSGECPRCKDQCPSIVVPQLYQIDLNDNITWMTWTKVNQKLTITRVTGTISDLLSRMDELWSNYILHYYITSKQYEYIKELKNNLSPYEVVVQMDFAENHSLEIQSAIQSNYWSQSQAAIFTVCVKTHDAVSNIAVISDSLSHDTSFVYYAQQIICDHIKHHFPKVKKIYYLTDGCGSHFKNNYSFINLSYHSLDFGLDAEWIFFSTSHGKGPCDGIGATIKCTAYRHVMRHPGPEHSLTSSLEFYNFSKEKFEYIPNQSRSNIATTKLSQPKVFVFYADETDIRKIYDTILAKRWLQRPSAGPQTTFRFPSIKDHLAVDVKTIIGILVTPPTQHKRNSFIITGQQLDQIQETFNSY</sequence>
<evidence type="ECO:0000313" key="4">
    <source>
        <dbReference type="Proteomes" id="UP000677228"/>
    </source>
</evidence>
<gene>
    <name evidence="2" type="ORF">OVA965_LOCUS30276</name>
    <name evidence="3" type="ORF">TMI583_LOCUS31073</name>
</gene>
<reference evidence="2" key="1">
    <citation type="submission" date="2021-02" db="EMBL/GenBank/DDBJ databases">
        <authorList>
            <person name="Nowell W R."/>
        </authorList>
    </citation>
    <scope>NUCLEOTIDE SEQUENCE</scope>
</reference>
<evidence type="ECO:0000313" key="2">
    <source>
        <dbReference type="EMBL" id="CAF1339525.1"/>
    </source>
</evidence>
<name>A0A8S2EXQ7_9BILA</name>
<dbReference type="EMBL" id="CAJNOK010021901">
    <property type="protein sequence ID" value="CAF1339525.1"/>
    <property type="molecule type" value="Genomic_DNA"/>
</dbReference>
<dbReference type="PANTHER" id="PTHR46601">
    <property type="entry name" value="ULP_PROTEASE DOMAIN-CONTAINING PROTEIN"/>
    <property type="match status" value="1"/>
</dbReference>